<protein>
    <submittedName>
        <fullName evidence="2">PiggyBac transposable element-derived protein 4</fullName>
    </submittedName>
</protein>
<dbReference type="AlphaFoldDB" id="A0AA35QV53"/>
<proteinExistence type="predicted"/>
<dbReference type="PANTHER" id="PTHR46599">
    <property type="entry name" value="PIGGYBAC TRANSPOSABLE ELEMENT-DERIVED PROTEIN 4"/>
    <property type="match status" value="1"/>
</dbReference>
<dbReference type="Proteomes" id="UP001174909">
    <property type="component" value="Unassembled WGS sequence"/>
</dbReference>
<dbReference type="Pfam" id="PF13843">
    <property type="entry name" value="DDE_Tnp_1_7"/>
    <property type="match status" value="1"/>
</dbReference>
<dbReference type="PANTHER" id="PTHR46599:SF3">
    <property type="entry name" value="PIGGYBAC TRANSPOSABLE ELEMENT-DERIVED PROTEIN 4"/>
    <property type="match status" value="1"/>
</dbReference>
<gene>
    <name evidence="2" type="ORF">GBAR_LOCUS966</name>
</gene>
<keyword evidence="3" id="KW-1185">Reference proteome</keyword>
<dbReference type="InterPro" id="IPR029526">
    <property type="entry name" value="PGBD"/>
</dbReference>
<comment type="caution">
    <text evidence="2">The sequence shown here is derived from an EMBL/GenBank/DDBJ whole genome shotgun (WGS) entry which is preliminary data.</text>
</comment>
<dbReference type="EMBL" id="CASHTH010000143">
    <property type="protein sequence ID" value="CAI7992357.1"/>
    <property type="molecule type" value="Genomic_DNA"/>
</dbReference>
<evidence type="ECO:0000313" key="3">
    <source>
        <dbReference type="Proteomes" id="UP001174909"/>
    </source>
</evidence>
<name>A0AA35QV53_GEOBA</name>
<sequence length="128" mass="14445">MIGFKGRLTFIQYMPKKPTKWGLKAYVLADSTTGYMYNWILYTGKDDSLGDPLGMTAAVVLRLVEPISGLGHHIYMDNFYTSPALFLRLRSLGFGACRTLRLTRRGVPAEAKMRLEKGERRLVPVDEG</sequence>
<evidence type="ECO:0000313" key="2">
    <source>
        <dbReference type="EMBL" id="CAI7992357.1"/>
    </source>
</evidence>
<organism evidence="2 3">
    <name type="scientific">Geodia barretti</name>
    <name type="common">Barrett's horny sponge</name>
    <dbReference type="NCBI Taxonomy" id="519541"/>
    <lineage>
        <taxon>Eukaryota</taxon>
        <taxon>Metazoa</taxon>
        <taxon>Porifera</taxon>
        <taxon>Demospongiae</taxon>
        <taxon>Heteroscleromorpha</taxon>
        <taxon>Tetractinellida</taxon>
        <taxon>Astrophorina</taxon>
        <taxon>Geodiidae</taxon>
        <taxon>Geodia</taxon>
    </lineage>
</organism>
<reference evidence="2" key="1">
    <citation type="submission" date="2023-03" db="EMBL/GenBank/DDBJ databases">
        <authorList>
            <person name="Steffen K."/>
            <person name="Cardenas P."/>
        </authorList>
    </citation>
    <scope>NUCLEOTIDE SEQUENCE</scope>
</reference>
<evidence type="ECO:0000259" key="1">
    <source>
        <dbReference type="Pfam" id="PF13843"/>
    </source>
</evidence>
<accession>A0AA35QV53</accession>
<feature type="domain" description="PiggyBac transposable element-derived protein" evidence="1">
    <location>
        <begin position="1"/>
        <end position="119"/>
    </location>
</feature>
<feature type="non-terminal residue" evidence="2">
    <location>
        <position position="128"/>
    </location>
</feature>